<dbReference type="PANTHER" id="PTHR30098">
    <property type="entry name" value="LEUCYL/PHENYLALANYL-TRNA--PROTEIN TRANSFERASE"/>
    <property type="match status" value="1"/>
</dbReference>
<dbReference type="GO" id="GO:0005737">
    <property type="term" value="C:cytoplasm"/>
    <property type="evidence" value="ECO:0007669"/>
    <property type="project" value="TreeGrafter"/>
</dbReference>
<evidence type="ECO:0008006" key="5">
    <source>
        <dbReference type="Google" id="ProtNLM"/>
    </source>
</evidence>
<dbReference type="GO" id="GO:0030163">
    <property type="term" value="P:protein catabolic process"/>
    <property type="evidence" value="ECO:0007669"/>
    <property type="project" value="InterPro"/>
</dbReference>
<organism evidence="4">
    <name type="scientific">marine metagenome</name>
    <dbReference type="NCBI Taxonomy" id="408172"/>
    <lineage>
        <taxon>unclassified sequences</taxon>
        <taxon>metagenomes</taxon>
        <taxon>ecological metagenomes</taxon>
    </lineage>
</organism>
<feature type="non-terminal residue" evidence="4">
    <location>
        <position position="88"/>
    </location>
</feature>
<dbReference type="InterPro" id="IPR016181">
    <property type="entry name" value="Acyl_CoA_acyltransferase"/>
</dbReference>
<gene>
    <name evidence="4" type="ORF">METZ01_LOCUS428810</name>
</gene>
<dbReference type="InterPro" id="IPR042221">
    <property type="entry name" value="Leu/Phe-tRNA_Trfase_N"/>
</dbReference>
<dbReference type="AlphaFoldDB" id="A0A382XY53"/>
<name>A0A382XY53_9ZZZZ</name>
<dbReference type="Gene3D" id="3.40.630.70">
    <property type="entry name" value="Leucyl/phenylalanyl-tRNA-protein transferase, C-terminal domain"/>
    <property type="match status" value="1"/>
</dbReference>
<accession>A0A382XY53</accession>
<evidence type="ECO:0000313" key="4">
    <source>
        <dbReference type="EMBL" id="SVD75956.1"/>
    </source>
</evidence>
<protein>
    <recommendedName>
        <fullName evidence="5">Leucyl/phenylalanyl-tRNA--protein transferase</fullName>
    </recommendedName>
</protein>
<dbReference type="Gene3D" id="3.30.70.3550">
    <property type="entry name" value="Leucyl/phenylalanyl-tRNA-protein transferase, N-terminal domain"/>
    <property type="match status" value="1"/>
</dbReference>
<keyword evidence="1" id="KW-0963">Cytoplasm</keyword>
<evidence type="ECO:0000256" key="3">
    <source>
        <dbReference type="ARBA" id="ARBA00023315"/>
    </source>
</evidence>
<dbReference type="EMBL" id="UINC01171405">
    <property type="protein sequence ID" value="SVD75956.1"/>
    <property type="molecule type" value="Genomic_DNA"/>
</dbReference>
<dbReference type="InterPro" id="IPR004616">
    <property type="entry name" value="Leu/Phe-tRNA_Trfase"/>
</dbReference>
<sequence length="88" mass="9905">MAAVDIPIETEFDRPFTVENVLEGYSQGIFPMGDDEDDLIYWFSPDPRAILPLSEFHISRSLRRAIRHGGFKVTANRAFADVMVGCGE</sequence>
<proteinExistence type="predicted"/>
<keyword evidence="2" id="KW-0808">Transferase</keyword>
<dbReference type="Pfam" id="PF03588">
    <property type="entry name" value="Leu_Phe_trans"/>
    <property type="match status" value="1"/>
</dbReference>
<reference evidence="4" key="1">
    <citation type="submission" date="2018-05" db="EMBL/GenBank/DDBJ databases">
        <authorList>
            <person name="Lanie J.A."/>
            <person name="Ng W.-L."/>
            <person name="Kazmierczak K.M."/>
            <person name="Andrzejewski T.M."/>
            <person name="Davidsen T.M."/>
            <person name="Wayne K.J."/>
            <person name="Tettelin H."/>
            <person name="Glass J.I."/>
            <person name="Rusch D."/>
            <person name="Podicherti R."/>
            <person name="Tsui H.-C.T."/>
            <person name="Winkler M.E."/>
        </authorList>
    </citation>
    <scope>NUCLEOTIDE SEQUENCE</scope>
</reference>
<dbReference type="GO" id="GO:0008914">
    <property type="term" value="F:leucyl-tRNA--protein transferase activity"/>
    <property type="evidence" value="ECO:0007669"/>
    <property type="project" value="InterPro"/>
</dbReference>
<dbReference type="InterPro" id="IPR042203">
    <property type="entry name" value="Leu/Phe-tRNA_Trfase_C"/>
</dbReference>
<dbReference type="PANTHER" id="PTHR30098:SF2">
    <property type="entry name" value="LEUCYL_PHENYLALANYL-TRNA--PROTEIN TRANSFERASE"/>
    <property type="match status" value="1"/>
</dbReference>
<evidence type="ECO:0000256" key="2">
    <source>
        <dbReference type="ARBA" id="ARBA00022679"/>
    </source>
</evidence>
<evidence type="ECO:0000256" key="1">
    <source>
        <dbReference type="ARBA" id="ARBA00022490"/>
    </source>
</evidence>
<keyword evidence="3" id="KW-0012">Acyltransferase</keyword>
<dbReference type="SUPFAM" id="SSF55729">
    <property type="entry name" value="Acyl-CoA N-acyltransferases (Nat)"/>
    <property type="match status" value="1"/>
</dbReference>